<dbReference type="AlphaFoldDB" id="A0A9P6N967"/>
<evidence type="ECO:0000313" key="2">
    <source>
        <dbReference type="Proteomes" id="UP000886653"/>
    </source>
</evidence>
<dbReference type="Proteomes" id="UP000886653">
    <property type="component" value="Unassembled WGS sequence"/>
</dbReference>
<name>A0A9P6N967_9BASI</name>
<gene>
    <name evidence="1" type="ORF">CROQUDRAFT_663999</name>
</gene>
<sequence length="131" mass="15587">MKVVLETLQDGVHKRVKKKQTDVLKKMETHSKLTQTRLERMYKEHEQEIQEAFRAFLDDEKTRARSIGRVEYGLAQQNVELKKIVKSFFQTTKQEVETTDKQFECIIHQIDRLQEHEAGMSHHALRQYTDS</sequence>
<dbReference type="EMBL" id="MU167391">
    <property type="protein sequence ID" value="KAG0141327.1"/>
    <property type="molecule type" value="Genomic_DNA"/>
</dbReference>
<reference evidence="1" key="1">
    <citation type="submission" date="2013-11" db="EMBL/GenBank/DDBJ databases">
        <title>Genome sequence of the fusiform rust pathogen reveals effectors for host alternation and coevolution with pine.</title>
        <authorList>
            <consortium name="DOE Joint Genome Institute"/>
            <person name="Smith K."/>
            <person name="Pendleton A."/>
            <person name="Kubisiak T."/>
            <person name="Anderson C."/>
            <person name="Salamov A."/>
            <person name="Aerts A."/>
            <person name="Riley R."/>
            <person name="Clum A."/>
            <person name="Lindquist E."/>
            <person name="Ence D."/>
            <person name="Campbell M."/>
            <person name="Kronenberg Z."/>
            <person name="Feau N."/>
            <person name="Dhillon B."/>
            <person name="Hamelin R."/>
            <person name="Burleigh J."/>
            <person name="Smith J."/>
            <person name="Yandell M."/>
            <person name="Nelson C."/>
            <person name="Grigoriev I."/>
            <person name="Davis J."/>
        </authorList>
    </citation>
    <scope>NUCLEOTIDE SEQUENCE</scope>
    <source>
        <strain evidence="1">G11</strain>
    </source>
</reference>
<organism evidence="1 2">
    <name type="scientific">Cronartium quercuum f. sp. fusiforme G11</name>
    <dbReference type="NCBI Taxonomy" id="708437"/>
    <lineage>
        <taxon>Eukaryota</taxon>
        <taxon>Fungi</taxon>
        <taxon>Dikarya</taxon>
        <taxon>Basidiomycota</taxon>
        <taxon>Pucciniomycotina</taxon>
        <taxon>Pucciniomycetes</taxon>
        <taxon>Pucciniales</taxon>
        <taxon>Coleosporiaceae</taxon>
        <taxon>Cronartium</taxon>
    </lineage>
</organism>
<keyword evidence="2" id="KW-1185">Reference proteome</keyword>
<evidence type="ECO:0000313" key="1">
    <source>
        <dbReference type="EMBL" id="KAG0141327.1"/>
    </source>
</evidence>
<dbReference type="OrthoDB" id="10482663at2759"/>
<proteinExistence type="predicted"/>
<protein>
    <submittedName>
        <fullName evidence="1">Uncharacterized protein</fullName>
    </submittedName>
</protein>
<comment type="caution">
    <text evidence="1">The sequence shown here is derived from an EMBL/GenBank/DDBJ whole genome shotgun (WGS) entry which is preliminary data.</text>
</comment>
<accession>A0A9P6N967</accession>